<dbReference type="EMBL" id="FUKW01000064">
    <property type="protein sequence ID" value="SJN27041.1"/>
    <property type="molecule type" value="Genomic_DNA"/>
</dbReference>
<dbReference type="GO" id="GO:0016740">
    <property type="term" value="F:transferase activity"/>
    <property type="evidence" value="ECO:0007669"/>
    <property type="project" value="UniProtKB-KW"/>
</dbReference>
<dbReference type="PANTHER" id="PTHR10859:SF114">
    <property type="entry name" value="DOLICHOL-PHOSPHATE MANNOSYLTRANSFERASE"/>
    <property type="match status" value="1"/>
</dbReference>
<evidence type="ECO:0000256" key="4">
    <source>
        <dbReference type="ARBA" id="ARBA00023136"/>
    </source>
</evidence>
<evidence type="ECO:0000259" key="7">
    <source>
        <dbReference type="Pfam" id="PF04138"/>
    </source>
</evidence>
<keyword evidence="8" id="KW-0808">Transferase</keyword>
<keyword evidence="2 5" id="KW-0812">Transmembrane</keyword>
<dbReference type="GO" id="GO:0000271">
    <property type="term" value="P:polysaccharide biosynthetic process"/>
    <property type="evidence" value="ECO:0007669"/>
    <property type="project" value="InterPro"/>
</dbReference>
<evidence type="ECO:0000256" key="3">
    <source>
        <dbReference type="ARBA" id="ARBA00022989"/>
    </source>
</evidence>
<feature type="transmembrane region" description="Helical" evidence="5">
    <location>
        <begin position="332"/>
        <end position="350"/>
    </location>
</feature>
<evidence type="ECO:0000256" key="1">
    <source>
        <dbReference type="ARBA" id="ARBA00004141"/>
    </source>
</evidence>
<evidence type="ECO:0000313" key="8">
    <source>
        <dbReference type="EMBL" id="SJN27041.1"/>
    </source>
</evidence>
<evidence type="ECO:0000259" key="6">
    <source>
        <dbReference type="Pfam" id="PF00535"/>
    </source>
</evidence>
<dbReference type="InterPro" id="IPR007267">
    <property type="entry name" value="GtrA_DPMS_TM"/>
</dbReference>
<feature type="transmembrane region" description="Helical" evidence="5">
    <location>
        <begin position="235"/>
        <end position="260"/>
    </location>
</feature>
<reference evidence="8 9" key="1">
    <citation type="submission" date="2017-02" db="EMBL/GenBank/DDBJ databases">
        <authorList>
            <person name="Peterson S.W."/>
        </authorList>
    </citation>
    <scope>NUCLEOTIDE SEQUENCE [LARGE SCALE GENOMIC DNA]</scope>
    <source>
        <strain evidence="8 9">42ea</strain>
    </source>
</reference>
<dbReference type="CDD" id="cd04179">
    <property type="entry name" value="DPM_DPG-synthase_like"/>
    <property type="match status" value="1"/>
</dbReference>
<feature type="transmembrane region" description="Helical" evidence="5">
    <location>
        <begin position="266"/>
        <end position="286"/>
    </location>
</feature>
<dbReference type="Pfam" id="PF04138">
    <property type="entry name" value="GtrA_DPMS_TM"/>
    <property type="match status" value="1"/>
</dbReference>
<dbReference type="Gene3D" id="3.90.550.10">
    <property type="entry name" value="Spore Coat Polysaccharide Biosynthesis Protein SpsA, Chain A"/>
    <property type="match status" value="1"/>
</dbReference>
<proteinExistence type="predicted"/>
<organism evidence="8 9">
    <name type="scientific">Marinilactibacillus psychrotolerans 42ea</name>
    <dbReference type="NCBI Taxonomy" id="1255609"/>
    <lineage>
        <taxon>Bacteria</taxon>
        <taxon>Bacillati</taxon>
        <taxon>Bacillota</taxon>
        <taxon>Bacilli</taxon>
        <taxon>Lactobacillales</taxon>
        <taxon>Carnobacteriaceae</taxon>
        <taxon>Marinilactibacillus</taxon>
    </lineage>
</organism>
<dbReference type="GO" id="GO:0016020">
    <property type="term" value="C:membrane"/>
    <property type="evidence" value="ECO:0007669"/>
    <property type="project" value="UniProtKB-SubCell"/>
</dbReference>
<dbReference type="Pfam" id="PF00535">
    <property type="entry name" value="Glycos_transf_2"/>
    <property type="match status" value="1"/>
</dbReference>
<accession>A0A1R4J4J8</accession>
<feature type="domain" description="Glycosyltransferase 2-like" evidence="6">
    <location>
        <begin position="14"/>
        <end position="156"/>
    </location>
</feature>
<evidence type="ECO:0000256" key="2">
    <source>
        <dbReference type="ARBA" id="ARBA00022692"/>
    </source>
</evidence>
<sequence>MNTDIKSQLNDIVIVIPSLNPNKQLLELIRNIRNTICLSSPIIVVDDGSNKESEKYFAQLKEEKCCQILTHSKNKGKGKALKTAFQCILKQHPSSKAVITVDGDGQHTPADITKCMTAFLDDTDTVILGSRNFENESIPLRSRIGNIFTRNVINNMNNLNLTDTQTGLRVLPLFTLEGLLEVQGDRYEYEMNMLLYFKDNAIPMKEVPIKTVYIENNESSHFNPLLDSVKIYSVFIRYCTSAVASFLADILTFSLLVFILENHFPSYYIIISTVIARITSGLFNYLSNKHLVFREKRTSSSIHRYVMLFFIQMIASATIVQAIVTFTVYDTAWLIKILIDTIIFFIGFYAQKNWVFKKASSPAQNITEKL</sequence>
<dbReference type="SUPFAM" id="SSF53448">
    <property type="entry name" value="Nucleotide-diphospho-sugar transferases"/>
    <property type="match status" value="1"/>
</dbReference>
<gene>
    <name evidence="8" type="ORF">FM115_03890</name>
</gene>
<dbReference type="GO" id="GO:0006487">
    <property type="term" value="P:protein N-linked glycosylation"/>
    <property type="evidence" value="ECO:0007669"/>
    <property type="project" value="TreeGrafter"/>
</dbReference>
<evidence type="ECO:0000313" key="9">
    <source>
        <dbReference type="Proteomes" id="UP000195611"/>
    </source>
</evidence>
<protein>
    <submittedName>
        <fullName evidence="8">Glycosyl transferase, family 2</fullName>
    </submittedName>
</protein>
<dbReference type="RefSeq" id="WP_087057537.1">
    <property type="nucleotide sequence ID" value="NZ_FUKW01000064.1"/>
</dbReference>
<dbReference type="InterPro" id="IPR029044">
    <property type="entry name" value="Nucleotide-diphossugar_trans"/>
</dbReference>
<dbReference type="AlphaFoldDB" id="A0A1R4J4J8"/>
<comment type="subcellular location">
    <subcellularLocation>
        <location evidence="1">Membrane</location>
        <topology evidence="1">Multi-pass membrane protein</topology>
    </subcellularLocation>
</comment>
<feature type="domain" description="GtrA/DPMS transmembrane" evidence="7">
    <location>
        <begin position="237"/>
        <end position="356"/>
    </location>
</feature>
<dbReference type="Proteomes" id="UP000195611">
    <property type="component" value="Unassembled WGS sequence"/>
</dbReference>
<name>A0A1R4J4J8_9LACT</name>
<keyword evidence="4 5" id="KW-0472">Membrane</keyword>
<evidence type="ECO:0000256" key="5">
    <source>
        <dbReference type="SAM" id="Phobius"/>
    </source>
</evidence>
<dbReference type="PANTHER" id="PTHR10859">
    <property type="entry name" value="GLYCOSYL TRANSFERASE"/>
    <property type="match status" value="1"/>
</dbReference>
<dbReference type="InterPro" id="IPR001173">
    <property type="entry name" value="Glyco_trans_2-like"/>
</dbReference>
<feature type="transmembrane region" description="Helical" evidence="5">
    <location>
        <begin position="306"/>
        <end position="326"/>
    </location>
</feature>
<keyword evidence="3 5" id="KW-1133">Transmembrane helix</keyword>